<dbReference type="Gene3D" id="1.50.10.10">
    <property type="match status" value="1"/>
</dbReference>
<protein>
    <submittedName>
        <fullName evidence="6">Trehalase family glycosidase</fullName>
    </submittedName>
</protein>
<accession>A0ABU5MY66</accession>
<evidence type="ECO:0000256" key="2">
    <source>
        <dbReference type="ARBA" id="ARBA00022801"/>
    </source>
</evidence>
<gene>
    <name evidence="6" type="ORF">P9H32_10805</name>
</gene>
<dbReference type="RefSeq" id="WP_322608903.1">
    <property type="nucleotide sequence ID" value="NZ_JARVCO010000010.1"/>
</dbReference>
<evidence type="ECO:0000256" key="4">
    <source>
        <dbReference type="SAM" id="SignalP"/>
    </source>
</evidence>
<keyword evidence="2" id="KW-0378">Hydrolase</keyword>
<feature type="signal peptide" evidence="4">
    <location>
        <begin position="1"/>
        <end position="23"/>
    </location>
</feature>
<reference evidence="6 7" key="1">
    <citation type="journal article" date="2024" name="Appl. Environ. Microbiol.">
        <title>Pontiella agarivorans sp. nov., a novel marine anaerobic bacterium capable of degrading macroalgal polysaccharides and fixing nitrogen.</title>
        <authorList>
            <person name="Liu N."/>
            <person name="Kivenson V."/>
            <person name="Peng X."/>
            <person name="Cui Z."/>
            <person name="Lankiewicz T.S."/>
            <person name="Gosselin K.M."/>
            <person name="English C.J."/>
            <person name="Blair E.M."/>
            <person name="O'Malley M.A."/>
            <person name="Valentine D.L."/>
        </authorList>
    </citation>
    <scope>NUCLEOTIDE SEQUENCE [LARGE SCALE GENOMIC DNA]</scope>
    <source>
        <strain evidence="6 7">NLcol2</strain>
    </source>
</reference>
<sequence>MCRNHLIAAILCASGLLAGIPSASGAVSKDWKCSVPVPVFDREPGYVELYWKAWELAHEQIKEQNGLPQPRYIDEAFWDDTIWIWDTCFMVMFCKYAPDEFPGVESLNNFYFPLHDPSVEKGTFPLNIQHPDNPPLFAWVEYENFMVTGDRAHAVNLLIGTKYLQKHYKWFDKAPTGWRFYSKAQRRKKSVPVRLKKTENGFQWSGVQSGMDNTPRKGGLWIDAISQQALSALYISRMAEQIGQTEIAESWNETYQEIKDQVNELYWNEEDGIYYDVDPSTGRHLKVKTPASYWAMLAELCSPEQAGKMVEHIRNPEAFGGERPWVTVARSDPGFTTPDGNYWRGGIWLPTAYMGTKALEKYGYFDEADEAAERLLSHMLRTYEGYKPSSIWECYSPTRDTPADHNGKLVRPDFCGWSALGPISLFIENVLGFHVIDAPGKKIEWRLHQDGRHGIRNLKFGHIVTDILFDGERTVTVKSSAPYTLVINERKHRIESGLTTIDTERE</sequence>
<evidence type="ECO:0000259" key="5">
    <source>
        <dbReference type="Pfam" id="PF22422"/>
    </source>
</evidence>
<name>A0ABU5MY66_9BACT</name>
<evidence type="ECO:0000313" key="6">
    <source>
        <dbReference type="EMBL" id="MDZ8119114.1"/>
    </source>
</evidence>
<comment type="similarity">
    <text evidence="1">Belongs to the glycosyl hydrolase 63 family.</text>
</comment>
<feature type="chain" id="PRO_5046158622" evidence="4">
    <location>
        <begin position="24"/>
        <end position="506"/>
    </location>
</feature>
<dbReference type="EMBL" id="JARVCO010000010">
    <property type="protein sequence ID" value="MDZ8119114.1"/>
    <property type="molecule type" value="Genomic_DNA"/>
</dbReference>
<evidence type="ECO:0000256" key="1">
    <source>
        <dbReference type="ARBA" id="ARBA00010833"/>
    </source>
</evidence>
<dbReference type="Pfam" id="PF22422">
    <property type="entry name" value="MGH1-like_GH"/>
    <property type="match status" value="1"/>
</dbReference>
<organism evidence="6 7">
    <name type="scientific">Pontiella agarivorans</name>
    <dbReference type="NCBI Taxonomy" id="3038953"/>
    <lineage>
        <taxon>Bacteria</taxon>
        <taxon>Pseudomonadati</taxon>
        <taxon>Kiritimatiellota</taxon>
        <taxon>Kiritimatiellia</taxon>
        <taxon>Kiritimatiellales</taxon>
        <taxon>Pontiellaceae</taxon>
        <taxon>Pontiella</taxon>
    </lineage>
</organism>
<comment type="caution">
    <text evidence="6">The sequence shown here is derived from an EMBL/GenBank/DDBJ whole genome shotgun (WGS) entry which is preliminary data.</text>
</comment>
<evidence type="ECO:0000313" key="7">
    <source>
        <dbReference type="Proteomes" id="UP001290861"/>
    </source>
</evidence>
<proteinExistence type="inferred from homology"/>
<dbReference type="PANTHER" id="PTHR10412:SF11">
    <property type="entry name" value="MANNOSYL-OLIGOSACCHARIDE GLUCOSIDASE"/>
    <property type="match status" value="1"/>
</dbReference>
<dbReference type="GO" id="GO:0016798">
    <property type="term" value="F:hydrolase activity, acting on glycosyl bonds"/>
    <property type="evidence" value="ECO:0007669"/>
    <property type="project" value="UniProtKB-KW"/>
</dbReference>
<keyword evidence="3 6" id="KW-0326">Glycosidase</keyword>
<dbReference type="PANTHER" id="PTHR10412">
    <property type="entry name" value="MANNOSYL-OLIGOSACCHARIDE GLUCOSIDASE"/>
    <property type="match status" value="1"/>
</dbReference>
<dbReference type="SUPFAM" id="SSF48208">
    <property type="entry name" value="Six-hairpin glycosidases"/>
    <property type="match status" value="1"/>
</dbReference>
<dbReference type="InterPro" id="IPR008928">
    <property type="entry name" value="6-hairpin_glycosidase_sf"/>
</dbReference>
<dbReference type="InterPro" id="IPR004888">
    <property type="entry name" value="Glycoside_hydrolase_63"/>
</dbReference>
<dbReference type="InterPro" id="IPR012341">
    <property type="entry name" value="6hp_glycosidase-like_sf"/>
</dbReference>
<feature type="domain" description="Mannosylglycerate hydrolase MGH1-like glycoside hydrolase" evidence="5">
    <location>
        <begin position="227"/>
        <end position="403"/>
    </location>
</feature>
<keyword evidence="7" id="KW-1185">Reference proteome</keyword>
<dbReference type="InterPro" id="IPR054491">
    <property type="entry name" value="MGH1-like_GH"/>
</dbReference>
<evidence type="ECO:0000256" key="3">
    <source>
        <dbReference type="ARBA" id="ARBA00023295"/>
    </source>
</evidence>
<keyword evidence="4" id="KW-0732">Signal</keyword>
<dbReference type="Proteomes" id="UP001290861">
    <property type="component" value="Unassembled WGS sequence"/>
</dbReference>